<organism evidence="1">
    <name type="scientific">Pongo abelii</name>
    <name type="common">Sumatran orangutan</name>
    <name type="synonym">Pongo pygmaeus abelii</name>
    <dbReference type="NCBI Taxonomy" id="9601"/>
    <lineage>
        <taxon>Eukaryota</taxon>
        <taxon>Metazoa</taxon>
        <taxon>Chordata</taxon>
        <taxon>Craniata</taxon>
        <taxon>Vertebrata</taxon>
        <taxon>Euteleostomi</taxon>
        <taxon>Mammalia</taxon>
        <taxon>Eutheria</taxon>
        <taxon>Euarchontoglires</taxon>
        <taxon>Primates</taxon>
        <taxon>Haplorrhini</taxon>
        <taxon>Catarrhini</taxon>
        <taxon>Hominidae</taxon>
        <taxon>Pongo</taxon>
    </lineage>
</organism>
<proteinExistence type="predicted"/>
<dbReference type="InterPro" id="IPR031747">
    <property type="entry name" value="TMEM232"/>
</dbReference>
<comment type="caution">
    <text evidence="1">The sequence shown here is derived from an EMBL/GenBank/DDBJ whole genome shotgun (WGS) entry which is preliminary data.</text>
</comment>
<dbReference type="AlphaFoldDB" id="A0A2J8XEV0"/>
<gene>
    <name evidence="1" type="ORF">CR201_G0002875</name>
</gene>
<accession>A0A2J8XEV0</accession>
<evidence type="ECO:0000313" key="1">
    <source>
        <dbReference type="EMBL" id="PNJ80539.1"/>
    </source>
</evidence>
<protein>
    <submittedName>
        <fullName evidence="1">TMEM232 isoform 3</fullName>
    </submittedName>
</protein>
<sequence length="119" mass="13753">MNMSVNKSPMINTCGGISSPYHEELWKLNFQHLSGERGHKSRPIFSITKEFILRFNQTQNSKEKEELLELARKIIFRCKRKLGLKTLGCGKHVHLPAAWTEVIYLAQCKGEIQDGTYFK</sequence>
<dbReference type="Pfam" id="PF15877">
    <property type="entry name" value="TMEM232"/>
    <property type="match status" value="1"/>
</dbReference>
<dbReference type="PANTHER" id="PTHR28651:SF1">
    <property type="entry name" value="TRANSMEMBRANE PROTEIN 232"/>
    <property type="match status" value="1"/>
</dbReference>
<dbReference type="PANTHER" id="PTHR28651">
    <property type="entry name" value="TRANSMEMBRANE PROTEIN 232"/>
    <property type="match status" value="1"/>
</dbReference>
<feature type="non-terminal residue" evidence="1">
    <location>
        <position position="119"/>
    </location>
</feature>
<dbReference type="EMBL" id="NDHI03003367">
    <property type="protein sequence ID" value="PNJ80539.1"/>
    <property type="molecule type" value="Genomic_DNA"/>
</dbReference>
<reference evidence="1" key="1">
    <citation type="submission" date="2017-12" db="EMBL/GenBank/DDBJ databases">
        <title>High-resolution comparative analysis of great ape genomes.</title>
        <authorList>
            <person name="Pollen A."/>
            <person name="Hastie A."/>
            <person name="Hormozdiari F."/>
            <person name="Dougherty M."/>
            <person name="Liu R."/>
            <person name="Chaisson M."/>
            <person name="Hoppe E."/>
            <person name="Hill C."/>
            <person name="Pang A."/>
            <person name="Hillier L."/>
            <person name="Baker C."/>
            <person name="Armstrong J."/>
            <person name="Shendure J."/>
            <person name="Paten B."/>
            <person name="Wilson R."/>
            <person name="Chao H."/>
            <person name="Schneider V."/>
            <person name="Ventura M."/>
            <person name="Kronenberg Z."/>
            <person name="Murali S."/>
            <person name="Gordon D."/>
            <person name="Cantsilieris S."/>
            <person name="Munson K."/>
            <person name="Nelson B."/>
            <person name="Raja A."/>
            <person name="Underwood J."/>
            <person name="Diekhans M."/>
            <person name="Fiddes I."/>
            <person name="Haussler D."/>
            <person name="Eichler E."/>
        </authorList>
    </citation>
    <scope>NUCLEOTIDE SEQUENCE [LARGE SCALE GENOMIC DNA]</scope>
    <source>
        <strain evidence="1">Susie</strain>
    </source>
</reference>
<name>A0A2J8XEV0_PONAB</name>